<dbReference type="InterPro" id="IPR046347">
    <property type="entry name" value="bZIP_sf"/>
</dbReference>
<evidence type="ECO:0000256" key="9">
    <source>
        <dbReference type="SAM" id="MobiDB-lite"/>
    </source>
</evidence>
<comment type="similarity">
    <text evidence="2">Belongs to the bZIP family. C/EBP subfamily.</text>
</comment>
<reference evidence="11 12" key="1">
    <citation type="journal article" date="2018" name="Nat. Ecol. Evol.">
        <title>Shark genomes provide insights into elasmobranch evolution and the origin of vertebrates.</title>
        <authorList>
            <person name="Hara Y"/>
            <person name="Yamaguchi K"/>
            <person name="Onimaru K"/>
            <person name="Kadota M"/>
            <person name="Koyanagi M"/>
            <person name="Keeley SD"/>
            <person name="Tatsumi K"/>
            <person name="Tanaka K"/>
            <person name="Motone F"/>
            <person name="Kageyama Y"/>
            <person name="Nozu R"/>
            <person name="Adachi N"/>
            <person name="Nishimura O"/>
            <person name="Nakagawa R"/>
            <person name="Tanegashima C"/>
            <person name="Kiyatake I"/>
            <person name="Matsumoto R"/>
            <person name="Murakumo K"/>
            <person name="Nishida K"/>
            <person name="Terakita A"/>
            <person name="Kuratani S"/>
            <person name="Sato K"/>
            <person name="Hyodo S Kuraku.S."/>
        </authorList>
    </citation>
    <scope>NUCLEOTIDE SEQUENCE [LARGE SCALE GENOMIC DNA]</scope>
</reference>
<evidence type="ECO:0000313" key="11">
    <source>
        <dbReference type="EMBL" id="GCB75556.1"/>
    </source>
</evidence>
<feature type="region of interest" description="Disordered" evidence="9">
    <location>
        <begin position="223"/>
        <end position="285"/>
    </location>
</feature>
<dbReference type="AlphaFoldDB" id="A0A401PQZ9"/>
<evidence type="ECO:0000313" key="12">
    <source>
        <dbReference type="Proteomes" id="UP000288216"/>
    </source>
</evidence>
<evidence type="ECO:0000256" key="1">
    <source>
        <dbReference type="ARBA" id="ARBA00004123"/>
    </source>
</evidence>
<dbReference type="OrthoDB" id="10032067at2759"/>
<dbReference type="Proteomes" id="UP000288216">
    <property type="component" value="Unassembled WGS sequence"/>
</dbReference>
<dbReference type="GO" id="GO:0006351">
    <property type="term" value="P:DNA-templated transcription"/>
    <property type="evidence" value="ECO:0007669"/>
    <property type="project" value="InterPro"/>
</dbReference>
<dbReference type="Pfam" id="PF07716">
    <property type="entry name" value="bZIP_2"/>
    <property type="match status" value="1"/>
</dbReference>
<dbReference type="SUPFAM" id="SSF57959">
    <property type="entry name" value="Leucine zipper domain"/>
    <property type="match status" value="1"/>
</dbReference>
<evidence type="ECO:0000256" key="4">
    <source>
        <dbReference type="ARBA" id="ARBA00023015"/>
    </source>
</evidence>
<dbReference type="FunFam" id="1.20.5.170:FF:000028">
    <property type="entry name" value="CCAAT/enhancer-binding protein beta"/>
    <property type="match status" value="1"/>
</dbReference>
<keyword evidence="7" id="KW-0804">Transcription</keyword>
<dbReference type="OMA" id="RGMCEER"/>
<feature type="domain" description="BZIP" evidence="10">
    <location>
        <begin position="261"/>
        <end position="324"/>
    </location>
</feature>
<dbReference type="InterPro" id="IPR004827">
    <property type="entry name" value="bZIP"/>
</dbReference>
<organism evidence="11 12">
    <name type="scientific">Scyliorhinus torazame</name>
    <name type="common">Cloudy catshark</name>
    <name type="synonym">Catulus torazame</name>
    <dbReference type="NCBI Taxonomy" id="75743"/>
    <lineage>
        <taxon>Eukaryota</taxon>
        <taxon>Metazoa</taxon>
        <taxon>Chordata</taxon>
        <taxon>Craniata</taxon>
        <taxon>Vertebrata</taxon>
        <taxon>Chondrichthyes</taxon>
        <taxon>Elasmobranchii</taxon>
        <taxon>Galeomorphii</taxon>
        <taxon>Galeoidea</taxon>
        <taxon>Carcharhiniformes</taxon>
        <taxon>Scyliorhinidae</taxon>
        <taxon>Scyliorhinus</taxon>
    </lineage>
</organism>
<gene>
    <name evidence="11" type="ORF">scyTo_0015340</name>
</gene>
<sequence>MTRAGGVYKVPPAARGWSIARYKVQLPVALLAFPSKPVAEPSRKTSPFMSNLYNLDSRCVSPCFPMFPLEPANFYEGVSGGAKPNRGMCEERANLTDLNPAGDIYDDETAIDFSPYVVEPVSGSQLELYGDDLLADLFANTNKPDKSQPEYGYLPAAASQMLTSVTGVPVSTGSERDLFTAQLQNTYDQRLDLSKVVVKEEKDENMKTSLHTQIAACAQTTVHLPTGQPTPPTSPEPSSANSHGRLTPGNEKSKKTIDRQSSEYRQRRERNNIAVRKSRDKAKQRNVEMQQKMMELNAENDRLHKKIEQLSRELSIMRNFFDQQPNAASFLSANADCR</sequence>
<keyword evidence="3" id="KW-1017">Isopeptide bond</keyword>
<comment type="subcellular location">
    <subcellularLocation>
        <location evidence="1">Nucleus</location>
    </subcellularLocation>
</comment>
<name>A0A401PQZ9_SCYTO</name>
<evidence type="ECO:0000256" key="7">
    <source>
        <dbReference type="ARBA" id="ARBA00023163"/>
    </source>
</evidence>
<dbReference type="PANTHER" id="PTHR23334:SF3">
    <property type="entry name" value="CCAAT_ENHANCER-BINDING PROTEIN DELTA"/>
    <property type="match status" value="1"/>
</dbReference>
<dbReference type="STRING" id="75743.A0A401PQZ9"/>
<dbReference type="InterPro" id="IPR031106">
    <property type="entry name" value="C/EBP"/>
</dbReference>
<keyword evidence="4" id="KW-0805">Transcription regulation</keyword>
<dbReference type="PANTHER" id="PTHR23334">
    <property type="entry name" value="CCAAT/ENHANCER BINDING PROTEIN"/>
    <property type="match status" value="1"/>
</dbReference>
<dbReference type="EMBL" id="BFAA01008663">
    <property type="protein sequence ID" value="GCB75556.1"/>
    <property type="molecule type" value="Genomic_DNA"/>
</dbReference>
<evidence type="ECO:0000256" key="6">
    <source>
        <dbReference type="ARBA" id="ARBA00023159"/>
    </source>
</evidence>
<dbReference type="PROSITE" id="PS50217">
    <property type="entry name" value="BZIP"/>
    <property type="match status" value="1"/>
</dbReference>
<protein>
    <recommendedName>
        <fullName evidence="10">BZIP domain-containing protein</fullName>
    </recommendedName>
</protein>
<evidence type="ECO:0000256" key="2">
    <source>
        <dbReference type="ARBA" id="ARBA00006951"/>
    </source>
</evidence>
<feature type="compositionally biased region" description="Basic and acidic residues" evidence="9">
    <location>
        <begin position="251"/>
        <end position="271"/>
    </location>
</feature>
<proteinExistence type="inferred from homology"/>
<dbReference type="GO" id="GO:0000978">
    <property type="term" value="F:RNA polymerase II cis-regulatory region sequence-specific DNA binding"/>
    <property type="evidence" value="ECO:0007669"/>
    <property type="project" value="TreeGrafter"/>
</dbReference>
<dbReference type="SMART" id="SM00338">
    <property type="entry name" value="BRLZ"/>
    <property type="match status" value="1"/>
</dbReference>
<keyword evidence="5" id="KW-0238">DNA-binding</keyword>
<keyword evidence="8" id="KW-0539">Nucleus</keyword>
<accession>A0A401PQZ9</accession>
<dbReference type="Gene3D" id="1.20.5.170">
    <property type="match status" value="1"/>
</dbReference>
<dbReference type="GO" id="GO:0045595">
    <property type="term" value="P:regulation of cell differentiation"/>
    <property type="evidence" value="ECO:0007669"/>
    <property type="project" value="TreeGrafter"/>
</dbReference>
<evidence type="ECO:0000256" key="5">
    <source>
        <dbReference type="ARBA" id="ARBA00023125"/>
    </source>
</evidence>
<evidence type="ECO:0000256" key="3">
    <source>
        <dbReference type="ARBA" id="ARBA00022499"/>
    </source>
</evidence>
<dbReference type="GO" id="GO:0000981">
    <property type="term" value="F:DNA-binding transcription factor activity, RNA polymerase II-specific"/>
    <property type="evidence" value="ECO:0007669"/>
    <property type="project" value="TreeGrafter"/>
</dbReference>
<dbReference type="GO" id="GO:0005634">
    <property type="term" value="C:nucleus"/>
    <property type="evidence" value="ECO:0007669"/>
    <property type="project" value="UniProtKB-SubCell"/>
</dbReference>
<evidence type="ECO:0000256" key="8">
    <source>
        <dbReference type="ARBA" id="ARBA00023242"/>
    </source>
</evidence>
<keyword evidence="12" id="KW-1185">Reference proteome</keyword>
<evidence type="ECO:0000259" key="10">
    <source>
        <dbReference type="PROSITE" id="PS50217"/>
    </source>
</evidence>
<keyword evidence="6" id="KW-0010">Activator</keyword>
<comment type="caution">
    <text evidence="11">The sequence shown here is derived from an EMBL/GenBank/DDBJ whole genome shotgun (WGS) entry which is preliminary data.</text>
</comment>